<evidence type="ECO:0000259" key="1">
    <source>
        <dbReference type="Pfam" id="PF15919"/>
    </source>
</evidence>
<keyword evidence="3" id="KW-1185">Reference proteome</keyword>
<feature type="domain" description="HicB-like antitoxin of toxin-antitoxin system" evidence="1">
    <location>
        <begin position="14"/>
        <end position="60"/>
    </location>
</feature>
<dbReference type="EMBL" id="VOTZ01000005">
    <property type="protein sequence ID" value="MCQ1538003.1"/>
    <property type="molecule type" value="Genomic_DNA"/>
</dbReference>
<dbReference type="Pfam" id="PF15919">
    <property type="entry name" value="HicB_lk_antitox"/>
    <property type="match status" value="1"/>
</dbReference>
<gene>
    <name evidence="2" type="ORF">FTO68_03230</name>
</gene>
<name>A0ABD4TGA4_9EURY</name>
<accession>A0ABD4TGA4</accession>
<dbReference type="InterPro" id="IPR051404">
    <property type="entry name" value="TA_system_antitoxin"/>
</dbReference>
<dbReference type="Gene3D" id="3.30.160.250">
    <property type="match status" value="1"/>
</dbReference>
<evidence type="ECO:0000313" key="3">
    <source>
        <dbReference type="Proteomes" id="UP001524383"/>
    </source>
</evidence>
<dbReference type="Proteomes" id="UP001524383">
    <property type="component" value="Unassembled WGS sequence"/>
</dbReference>
<evidence type="ECO:0000313" key="2">
    <source>
        <dbReference type="EMBL" id="MCQ1538003.1"/>
    </source>
</evidence>
<proteinExistence type="predicted"/>
<reference evidence="2 3" key="1">
    <citation type="submission" date="2019-08" db="EMBL/GenBank/DDBJ databases">
        <authorList>
            <person name="Chen S.-C."/>
            <person name="Lai M.-C."/>
            <person name="You Y.-T."/>
        </authorList>
    </citation>
    <scope>NUCLEOTIDE SEQUENCE [LARGE SCALE GENOMIC DNA]</scope>
    <source>
        <strain evidence="2 3">P2F9704a</strain>
    </source>
</reference>
<dbReference type="PANTHER" id="PTHR34504">
    <property type="entry name" value="ANTITOXIN HICB"/>
    <property type="match status" value="1"/>
</dbReference>
<organism evidence="2 3">
    <name type="scientific">Methanocalculus taiwanensis</name>
    <dbReference type="NCBI Taxonomy" id="106207"/>
    <lineage>
        <taxon>Archaea</taxon>
        <taxon>Methanobacteriati</taxon>
        <taxon>Methanobacteriota</taxon>
        <taxon>Stenosarchaea group</taxon>
        <taxon>Methanomicrobia</taxon>
        <taxon>Methanomicrobiales</taxon>
        <taxon>Methanocalculaceae</taxon>
        <taxon>Methanocalculus</taxon>
    </lineage>
</organism>
<dbReference type="SUPFAM" id="SSF143100">
    <property type="entry name" value="TTHA1013/TTHA0281-like"/>
    <property type="match status" value="1"/>
</dbReference>
<dbReference type="InterPro" id="IPR031807">
    <property type="entry name" value="HicB-like"/>
</dbReference>
<sequence length="88" mass="9856">MSDPLSENWRRVSILIERDDEGRYVVECIDLPGCMSEGETLEEAIDNINEAIVGCLRSRLRTASEKIFINALPSHIRIDLDIPGISNA</sequence>
<dbReference type="InterPro" id="IPR035069">
    <property type="entry name" value="TTHA1013/TTHA0281-like"/>
</dbReference>
<protein>
    <submittedName>
        <fullName evidence="2">Type II toxin-antitoxin system HicB family antitoxin</fullName>
    </submittedName>
</protein>
<comment type="caution">
    <text evidence="2">The sequence shown here is derived from an EMBL/GenBank/DDBJ whole genome shotgun (WGS) entry which is preliminary data.</text>
</comment>
<dbReference type="AlphaFoldDB" id="A0ABD4TGA4"/>
<dbReference type="PANTHER" id="PTHR34504:SF2">
    <property type="entry name" value="UPF0150 PROTEIN SSL0259"/>
    <property type="match status" value="1"/>
</dbReference>